<dbReference type="Proteomes" id="UP000023703">
    <property type="component" value="Chromosome"/>
</dbReference>
<gene>
    <name evidence="1" type="ORF">CGLY_08810</name>
</gene>
<accession>X5DU42</accession>
<dbReference type="KEGG" id="cgy:CGLY_08810"/>
<dbReference type="EMBL" id="CP006842">
    <property type="protein sequence ID" value="AHW64207.1"/>
    <property type="molecule type" value="Genomic_DNA"/>
</dbReference>
<reference evidence="1 2" key="1">
    <citation type="journal article" date="2015" name="Int. J. Syst. Evol. Microbiol.">
        <title>Revisiting Corynebacterium glyciniphilum (ex Kubota et al., 1972) sp. nov., nom. rev., isolated from putrefied banana.</title>
        <authorList>
            <person name="Al-Dilaimi A."/>
            <person name="Bednarz H."/>
            <person name="Lomker A."/>
            <person name="Niehaus K."/>
            <person name="Kalinowski J."/>
            <person name="Ruckert C."/>
        </authorList>
    </citation>
    <scope>NUCLEOTIDE SEQUENCE [LARGE SCALE GENOMIC DNA]</scope>
    <source>
        <strain evidence="1">AJ 3170</strain>
    </source>
</reference>
<keyword evidence="2" id="KW-1185">Reference proteome</keyword>
<evidence type="ECO:0008006" key="3">
    <source>
        <dbReference type="Google" id="ProtNLM"/>
    </source>
</evidence>
<sequence length="122" mass="13733">MDDMTDHATDAQRTTPHRCAWCSREIAQEGPGRRRRYCSQSCRQRAYEQRQSLKDTTIPADSVILSRTAAEELTDRLFEVRCAAEDIRAAVADGEPSDSVMELCQELVTLARDAEGVRGRSE</sequence>
<proteinExistence type="predicted"/>
<protein>
    <recommendedName>
        <fullName evidence="3">FCS-type domain-containing protein</fullName>
    </recommendedName>
</protein>
<organism evidence="1 2">
    <name type="scientific">Corynebacterium glyciniphilum AJ 3170</name>
    <dbReference type="NCBI Taxonomy" id="1404245"/>
    <lineage>
        <taxon>Bacteria</taxon>
        <taxon>Bacillati</taxon>
        <taxon>Actinomycetota</taxon>
        <taxon>Actinomycetes</taxon>
        <taxon>Mycobacteriales</taxon>
        <taxon>Corynebacteriaceae</taxon>
        <taxon>Corynebacterium</taxon>
    </lineage>
</organism>
<evidence type="ECO:0000313" key="1">
    <source>
        <dbReference type="EMBL" id="AHW64207.1"/>
    </source>
</evidence>
<name>X5DU42_9CORY</name>
<dbReference type="eggNOG" id="ENOG5033065">
    <property type="taxonomic scope" value="Bacteria"/>
</dbReference>
<dbReference type="HOGENOM" id="CLU_143964_0_0_11"/>
<dbReference type="STRING" id="1404245.CGLY_08810"/>
<evidence type="ECO:0000313" key="2">
    <source>
        <dbReference type="Proteomes" id="UP000023703"/>
    </source>
</evidence>
<dbReference type="AlphaFoldDB" id="X5DU42"/>